<sequence>MNELRYGDGKFTRSDLWDFMKELPEGDFFEKTGMSKQKDMGRKVQRVTRDLTRKGCLEKQYKFNNLVSRIAHRHKIRTMDLAGKNYTVFYNFKSSETLKSYNGKLKQIMSNK</sequence>
<evidence type="ECO:0000313" key="2">
    <source>
        <dbReference type="Proteomes" id="UP000223025"/>
    </source>
</evidence>
<dbReference type="RefSeq" id="YP_009612250.1">
    <property type="nucleotide sequence ID" value="NC_042013.1"/>
</dbReference>
<protein>
    <submittedName>
        <fullName evidence="1">Uncharacterized protein</fullName>
    </submittedName>
</protein>
<keyword evidence="2" id="KW-1185">Reference proteome</keyword>
<reference evidence="1 2" key="1">
    <citation type="submission" date="2017-06" db="EMBL/GenBank/DDBJ databases">
        <authorList>
            <person name="Kim H.J."/>
            <person name="Triplett B.A."/>
        </authorList>
    </citation>
    <scope>NUCLEOTIDE SEQUENCE [LARGE SCALE GENOMIC DNA]</scope>
</reference>
<dbReference type="KEGG" id="vg:40088588"/>
<proteinExistence type="predicted"/>
<name>A0A2L0V0M0_9CAUD</name>
<accession>A0A2L0V0M0</accession>
<dbReference type="GeneID" id="40088588"/>
<dbReference type="Proteomes" id="UP000223025">
    <property type="component" value="Segment"/>
</dbReference>
<dbReference type="EMBL" id="MF403008">
    <property type="protein sequence ID" value="AUZ95344.1"/>
    <property type="molecule type" value="Genomic_DNA"/>
</dbReference>
<evidence type="ECO:0000313" key="1">
    <source>
        <dbReference type="EMBL" id="AUZ95344.1"/>
    </source>
</evidence>
<organism evidence="1 2">
    <name type="scientific">Agrobacterium phage Atu_ph07</name>
    <dbReference type="NCBI Taxonomy" id="2024264"/>
    <lineage>
        <taxon>Viruses</taxon>
        <taxon>Duplodnaviria</taxon>
        <taxon>Heunggongvirae</taxon>
        <taxon>Uroviricota</taxon>
        <taxon>Caudoviricetes</taxon>
        <taxon>Polybotosvirus</taxon>
        <taxon>Polybotosvirus Atuph07</taxon>
    </lineage>
</organism>